<dbReference type="InterPro" id="IPR017441">
    <property type="entry name" value="Protein_kinase_ATP_BS"/>
</dbReference>
<evidence type="ECO:0000313" key="6">
    <source>
        <dbReference type="EMBL" id="CAK89080.1"/>
    </source>
</evidence>
<evidence type="ECO:0000259" key="5">
    <source>
        <dbReference type="PROSITE" id="PS50011"/>
    </source>
</evidence>
<sequence length="553" mass="64253">MQNYQISVQISSNLVNQFSKEASGMIKDLNPSCEYKHSKSFFQISYSTMQWSKSTIPISIANQTISDEVKFVNQQAVVKSKTLSSVANYLFYQTKKGRTKWIDIENAIIELFYHPKFGSALRLIKCFDVIEIFCDAKSWLGYLKSYTIQCDFDATYYMKKIIGKGQSSQVFKAVNKYDGNEYAVKIYQKKSFIDEAYRVALIKRTSIHRRVQSEFAIKFYEIFENSEQVFIILELIKSCNLMDFIAKEICFPEDRAAKIIFRLVKTICYLHSKNIIYRDLKPDNIVFRIDDNIETLCLRKFSQADFYDSESNYDQIRSDTPGFIAPEILHHQNYDLKVDVFSIGVILYILTTGTLPFEGNTDTRLQQNAEGEVDLSSLNLSPLGLDFITGTFQPNPEERLTSHQCLNHQWFVQEQLAKLMQLQMKRPTIFSNRHFNRRIKQSKTLTFSPSSPRSQVSIQSPRDQNLQQNQDFPLKIPQYHTEKLIGPSYSSKNINQYEKFQTQSPDDDKNQDDGSLKAAFQRQMRSSRKKTETFVIKSNSTVKQFNATKSKFK</sequence>
<evidence type="ECO:0000256" key="2">
    <source>
        <dbReference type="ARBA" id="ARBA00022840"/>
    </source>
</evidence>
<evidence type="ECO:0000256" key="3">
    <source>
        <dbReference type="PROSITE-ProRule" id="PRU10141"/>
    </source>
</evidence>
<dbReference type="PANTHER" id="PTHR44167">
    <property type="entry name" value="OVARIAN-SPECIFIC SERINE/THREONINE-PROTEIN KINASE LOK-RELATED"/>
    <property type="match status" value="1"/>
</dbReference>
<proteinExistence type="predicted"/>
<protein>
    <recommendedName>
        <fullName evidence="5">Protein kinase domain-containing protein</fullName>
    </recommendedName>
</protein>
<dbReference type="GO" id="GO:0044773">
    <property type="term" value="P:mitotic DNA damage checkpoint signaling"/>
    <property type="evidence" value="ECO:0000318"/>
    <property type="project" value="GO_Central"/>
</dbReference>
<dbReference type="InterPro" id="IPR000719">
    <property type="entry name" value="Prot_kinase_dom"/>
</dbReference>
<dbReference type="GO" id="GO:0004674">
    <property type="term" value="F:protein serine/threonine kinase activity"/>
    <property type="evidence" value="ECO:0000318"/>
    <property type="project" value="GO_Central"/>
</dbReference>
<keyword evidence="1 3" id="KW-0547">Nucleotide-binding</keyword>
<reference evidence="6 7" key="1">
    <citation type="journal article" date="2006" name="Nature">
        <title>Global trends of whole-genome duplications revealed by the ciliate Paramecium tetraurelia.</title>
        <authorList>
            <consortium name="Genoscope"/>
            <person name="Aury J.-M."/>
            <person name="Jaillon O."/>
            <person name="Duret L."/>
            <person name="Noel B."/>
            <person name="Jubin C."/>
            <person name="Porcel B.M."/>
            <person name="Segurens B."/>
            <person name="Daubin V."/>
            <person name="Anthouard V."/>
            <person name="Aiach N."/>
            <person name="Arnaiz O."/>
            <person name="Billaut A."/>
            <person name="Beisson J."/>
            <person name="Blanc I."/>
            <person name="Bouhouche K."/>
            <person name="Camara F."/>
            <person name="Duharcourt S."/>
            <person name="Guigo R."/>
            <person name="Gogendeau D."/>
            <person name="Katinka M."/>
            <person name="Keller A.-M."/>
            <person name="Kissmehl R."/>
            <person name="Klotz C."/>
            <person name="Koll F."/>
            <person name="Le Moue A."/>
            <person name="Lepere C."/>
            <person name="Malinsky S."/>
            <person name="Nowacki M."/>
            <person name="Nowak J.K."/>
            <person name="Plattner H."/>
            <person name="Poulain J."/>
            <person name="Ruiz F."/>
            <person name="Serrano V."/>
            <person name="Zagulski M."/>
            <person name="Dessen P."/>
            <person name="Betermier M."/>
            <person name="Weissenbach J."/>
            <person name="Scarpelli C."/>
            <person name="Schachter V."/>
            <person name="Sperling L."/>
            <person name="Meyer E."/>
            <person name="Cohen J."/>
            <person name="Wincker P."/>
        </authorList>
    </citation>
    <scope>NUCLEOTIDE SEQUENCE [LARGE SCALE GENOMIC DNA]</scope>
    <source>
        <strain evidence="6 7">Stock d4-2</strain>
    </source>
</reference>
<dbReference type="EMBL" id="CT868653">
    <property type="protein sequence ID" value="CAK89080.1"/>
    <property type="molecule type" value="Genomic_DNA"/>
</dbReference>
<dbReference type="GO" id="GO:0005634">
    <property type="term" value="C:nucleus"/>
    <property type="evidence" value="ECO:0000318"/>
    <property type="project" value="GO_Central"/>
</dbReference>
<dbReference type="OrthoDB" id="294499at2759"/>
<evidence type="ECO:0000256" key="4">
    <source>
        <dbReference type="SAM" id="MobiDB-lite"/>
    </source>
</evidence>
<dbReference type="InterPro" id="IPR008271">
    <property type="entry name" value="Ser/Thr_kinase_AS"/>
</dbReference>
<organism evidence="6 7">
    <name type="scientific">Paramecium tetraurelia</name>
    <dbReference type="NCBI Taxonomy" id="5888"/>
    <lineage>
        <taxon>Eukaryota</taxon>
        <taxon>Sar</taxon>
        <taxon>Alveolata</taxon>
        <taxon>Ciliophora</taxon>
        <taxon>Intramacronucleata</taxon>
        <taxon>Oligohymenophorea</taxon>
        <taxon>Peniculida</taxon>
        <taxon>Parameciidae</taxon>
        <taxon>Paramecium</taxon>
    </lineage>
</organism>
<dbReference type="GO" id="GO:0005524">
    <property type="term" value="F:ATP binding"/>
    <property type="evidence" value="ECO:0007669"/>
    <property type="project" value="UniProtKB-UniRule"/>
</dbReference>
<evidence type="ECO:0000256" key="1">
    <source>
        <dbReference type="ARBA" id="ARBA00022741"/>
    </source>
</evidence>
<dbReference type="PROSITE" id="PS00108">
    <property type="entry name" value="PROTEIN_KINASE_ST"/>
    <property type="match status" value="1"/>
</dbReference>
<dbReference type="PROSITE" id="PS50011">
    <property type="entry name" value="PROTEIN_KINASE_DOM"/>
    <property type="match status" value="1"/>
</dbReference>
<dbReference type="SMART" id="SM00220">
    <property type="entry name" value="S_TKc"/>
    <property type="match status" value="1"/>
</dbReference>
<evidence type="ECO:0000313" key="7">
    <source>
        <dbReference type="Proteomes" id="UP000000600"/>
    </source>
</evidence>
<dbReference type="Gene3D" id="1.10.510.10">
    <property type="entry name" value="Transferase(Phosphotransferase) domain 1"/>
    <property type="match status" value="1"/>
</dbReference>
<gene>
    <name evidence="6" type="ORF">GSPATT00022249001</name>
</gene>
<feature type="binding site" evidence="3">
    <location>
        <position position="185"/>
    </location>
    <ligand>
        <name>ATP</name>
        <dbReference type="ChEBI" id="CHEBI:30616"/>
    </ligand>
</feature>
<dbReference type="STRING" id="5888.A0E1B3"/>
<feature type="compositionally biased region" description="Basic and acidic residues" evidence="4">
    <location>
        <begin position="506"/>
        <end position="515"/>
    </location>
</feature>
<dbReference type="AlphaFoldDB" id="A0E1B3"/>
<dbReference type="PROSITE" id="PS00107">
    <property type="entry name" value="PROTEIN_KINASE_ATP"/>
    <property type="match status" value="1"/>
</dbReference>
<dbReference type="OMA" id="QVFIILE"/>
<dbReference type="PANTHER" id="PTHR44167:SF18">
    <property type="entry name" value="PROTEIN KINASE DOMAIN-CONTAINING PROTEIN"/>
    <property type="match status" value="1"/>
</dbReference>
<dbReference type="eggNOG" id="KOG0603">
    <property type="taxonomic scope" value="Eukaryota"/>
</dbReference>
<name>A0E1B3_PARTE</name>
<dbReference type="GO" id="GO:0005737">
    <property type="term" value="C:cytoplasm"/>
    <property type="evidence" value="ECO:0000318"/>
    <property type="project" value="GO_Central"/>
</dbReference>
<dbReference type="InterPro" id="IPR011009">
    <property type="entry name" value="Kinase-like_dom_sf"/>
</dbReference>
<feature type="region of interest" description="Disordered" evidence="4">
    <location>
        <begin position="444"/>
        <end position="464"/>
    </location>
</feature>
<dbReference type="Proteomes" id="UP000000600">
    <property type="component" value="Unassembled WGS sequence"/>
</dbReference>
<dbReference type="GeneID" id="5042262"/>
<dbReference type="SUPFAM" id="SSF56112">
    <property type="entry name" value="Protein kinase-like (PK-like)"/>
    <property type="match status" value="1"/>
</dbReference>
<feature type="region of interest" description="Disordered" evidence="4">
    <location>
        <begin position="500"/>
        <end position="532"/>
    </location>
</feature>
<feature type="domain" description="Protein kinase" evidence="5">
    <location>
        <begin position="156"/>
        <end position="411"/>
    </location>
</feature>
<dbReference type="InParanoid" id="A0E1B3"/>
<dbReference type="HOGENOM" id="CLU_000288_177_1_1"/>
<dbReference type="Pfam" id="PF00069">
    <property type="entry name" value="Pkinase"/>
    <property type="match status" value="1"/>
</dbReference>
<keyword evidence="2 3" id="KW-0067">ATP-binding</keyword>
<dbReference type="KEGG" id="ptm:GSPATT00022249001"/>
<dbReference type="RefSeq" id="XP_001456477.1">
    <property type="nucleotide sequence ID" value="XM_001456440.1"/>
</dbReference>
<keyword evidence="7" id="KW-1185">Reference proteome</keyword>
<accession>A0E1B3</accession>